<keyword evidence="4 11" id="KW-0808">Transferase</keyword>
<keyword evidence="6 11" id="KW-0547">Nucleotide-binding</keyword>
<dbReference type="eggNOG" id="COG2145">
    <property type="taxonomic scope" value="Bacteria"/>
</dbReference>
<dbReference type="Pfam" id="PF02110">
    <property type="entry name" value="HK"/>
    <property type="match status" value="1"/>
</dbReference>
<keyword evidence="5 11" id="KW-0479">Metal-binding</keyword>
<evidence type="ECO:0000256" key="11">
    <source>
        <dbReference type="HAMAP-Rule" id="MF_00228"/>
    </source>
</evidence>
<dbReference type="GO" id="GO:0009229">
    <property type="term" value="P:thiamine diphosphate biosynthetic process"/>
    <property type="evidence" value="ECO:0007669"/>
    <property type="project" value="UniProtKB-UniRule"/>
</dbReference>
<dbReference type="GO" id="GO:0004417">
    <property type="term" value="F:hydroxyethylthiazole kinase activity"/>
    <property type="evidence" value="ECO:0007669"/>
    <property type="project" value="UniProtKB-UniRule"/>
</dbReference>
<dbReference type="PRINTS" id="PR01099">
    <property type="entry name" value="HYETHTZKNASE"/>
</dbReference>
<dbReference type="STRING" id="1406840.Q763_14345"/>
<proteinExistence type="inferred from homology"/>
<comment type="catalytic activity">
    <reaction evidence="1 11">
        <text>5-(2-hydroxyethyl)-4-methylthiazole + ATP = 4-methyl-5-(2-phosphooxyethyl)-thiazole + ADP + H(+)</text>
        <dbReference type="Rhea" id="RHEA:24212"/>
        <dbReference type="ChEBI" id="CHEBI:15378"/>
        <dbReference type="ChEBI" id="CHEBI:17957"/>
        <dbReference type="ChEBI" id="CHEBI:30616"/>
        <dbReference type="ChEBI" id="CHEBI:58296"/>
        <dbReference type="ChEBI" id="CHEBI:456216"/>
        <dbReference type="EC" id="2.7.1.50"/>
    </reaction>
</comment>
<dbReference type="Proteomes" id="UP000030129">
    <property type="component" value="Unassembled WGS sequence"/>
</dbReference>
<evidence type="ECO:0000256" key="2">
    <source>
        <dbReference type="ARBA" id="ARBA00001946"/>
    </source>
</evidence>
<dbReference type="NCBIfam" id="TIGR00694">
    <property type="entry name" value="thiM"/>
    <property type="match status" value="1"/>
</dbReference>
<protein>
    <recommendedName>
        <fullName evidence="11">Hydroxyethylthiazole kinase</fullName>
        <ecNumber evidence="11">2.7.1.50</ecNumber>
    </recommendedName>
    <alternativeName>
        <fullName evidence="11">4-methyl-5-beta-hydroxyethylthiazole kinase</fullName>
        <shortName evidence="11">TH kinase</shortName>
        <shortName evidence="11">Thz kinase</shortName>
    </alternativeName>
</protein>
<dbReference type="Gene3D" id="3.40.1190.20">
    <property type="match status" value="1"/>
</dbReference>
<sequence>MRESLWKSVLQLRQKSPLVHNITNYVVMNNTANALLAAGASPIMAHAHAEIEEMVSICGATVINIGTLDEYWIESMYKAAAKAQQLGKPWVLDPVGVGASNLRNTTVAELLKYRPTVIRGNASEIMALANAGGQTKGVDSTHQSVEAIASAKWLNENTGAVVCISGATDVIVSANQKILINNGHVMMTKVTGLGCTATALIGAFVASEPDNAEEATAAAMALLGIVGEIAVQQSEGPGSLQMHLLDKLYNITEDEFNTYLKVTIEND</sequence>
<dbReference type="UniPathway" id="UPA00060">
    <property type="reaction ID" value="UER00139"/>
</dbReference>
<evidence type="ECO:0000256" key="7">
    <source>
        <dbReference type="ARBA" id="ARBA00022777"/>
    </source>
</evidence>
<feature type="binding site" evidence="11">
    <location>
        <position position="165"/>
    </location>
    <ligand>
        <name>ATP</name>
        <dbReference type="ChEBI" id="CHEBI:30616"/>
    </ligand>
</feature>
<evidence type="ECO:0000256" key="3">
    <source>
        <dbReference type="ARBA" id="ARBA00004868"/>
    </source>
</evidence>
<dbReference type="InterPro" id="IPR000417">
    <property type="entry name" value="Hyethyz_kinase"/>
</dbReference>
<dbReference type="NCBIfam" id="NF006830">
    <property type="entry name" value="PRK09355.1"/>
    <property type="match status" value="1"/>
</dbReference>
<organism evidence="12 13">
    <name type="scientific">Flavobacterium beibuense F44-8</name>
    <dbReference type="NCBI Taxonomy" id="1406840"/>
    <lineage>
        <taxon>Bacteria</taxon>
        <taxon>Pseudomonadati</taxon>
        <taxon>Bacteroidota</taxon>
        <taxon>Flavobacteriia</taxon>
        <taxon>Flavobacteriales</taxon>
        <taxon>Flavobacteriaceae</taxon>
        <taxon>Flavobacterium</taxon>
    </lineage>
</organism>
<feature type="binding site" evidence="11">
    <location>
        <position position="192"/>
    </location>
    <ligand>
        <name>substrate</name>
    </ligand>
</feature>
<dbReference type="CDD" id="cd01170">
    <property type="entry name" value="THZ_kinase"/>
    <property type="match status" value="1"/>
</dbReference>
<evidence type="ECO:0000256" key="5">
    <source>
        <dbReference type="ARBA" id="ARBA00022723"/>
    </source>
</evidence>
<evidence type="ECO:0000256" key="6">
    <source>
        <dbReference type="ARBA" id="ARBA00022741"/>
    </source>
</evidence>
<dbReference type="InterPro" id="IPR029056">
    <property type="entry name" value="Ribokinase-like"/>
</dbReference>
<dbReference type="SUPFAM" id="SSF53613">
    <property type="entry name" value="Ribokinase-like"/>
    <property type="match status" value="1"/>
</dbReference>
<dbReference type="RefSeq" id="WP_035135415.1">
    <property type="nucleotide sequence ID" value="NZ_JRLV01000019.1"/>
</dbReference>
<keyword evidence="13" id="KW-1185">Reference proteome</keyword>
<evidence type="ECO:0000313" key="13">
    <source>
        <dbReference type="Proteomes" id="UP000030129"/>
    </source>
</evidence>
<dbReference type="GO" id="GO:0005524">
    <property type="term" value="F:ATP binding"/>
    <property type="evidence" value="ECO:0007669"/>
    <property type="project" value="UniProtKB-UniRule"/>
</dbReference>
<comment type="pathway">
    <text evidence="3 11">Cofactor biosynthesis; thiamine diphosphate biosynthesis; 4-methyl-5-(2-phosphoethyl)-thiazole from 5-(2-hydroxyethyl)-4-methylthiazole: step 1/1.</text>
</comment>
<keyword evidence="7 11" id="KW-0418">Kinase</keyword>
<dbReference type="PIRSF" id="PIRSF000513">
    <property type="entry name" value="Thz_kinase"/>
    <property type="match status" value="1"/>
</dbReference>
<comment type="caution">
    <text evidence="12">The sequence shown here is derived from an EMBL/GenBank/DDBJ whole genome shotgun (WGS) entry which is preliminary data.</text>
</comment>
<feature type="binding site" evidence="11">
    <location>
        <position position="119"/>
    </location>
    <ligand>
        <name>ATP</name>
        <dbReference type="ChEBI" id="CHEBI:30616"/>
    </ligand>
</feature>
<keyword evidence="8 11" id="KW-0067">ATP-binding</keyword>
<evidence type="ECO:0000313" key="12">
    <source>
        <dbReference type="EMBL" id="KGO79221.1"/>
    </source>
</evidence>
<reference evidence="12 13" key="1">
    <citation type="submission" date="2013-09" db="EMBL/GenBank/DDBJ databases">
        <authorList>
            <person name="Zeng Z."/>
            <person name="Chen C."/>
        </authorList>
    </citation>
    <scope>NUCLEOTIDE SEQUENCE [LARGE SCALE GENOMIC DNA]</scope>
    <source>
        <strain evidence="12 13">F44-8</strain>
    </source>
</reference>
<dbReference type="AlphaFoldDB" id="A0A0A2LJ14"/>
<accession>A0A0A2LJ14</accession>
<dbReference type="EC" id="2.7.1.50" evidence="11"/>
<keyword evidence="9 11" id="KW-0460">Magnesium</keyword>
<name>A0A0A2LJ14_9FLAO</name>
<comment type="function">
    <text evidence="11">Catalyzes the phosphorylation of the hydroxyl group of 4-methyl-5-beta-hydroxyethylthiazole (THZ).</text>
</comment>
<evidence type="ECO:0000256" key="8">
    <source>
        <dbReference type="ARBA" id="ARBA00022840"/>
    </source>
</evidence>
<evidence type="ECO:0000256" key="1">
    <source>
        <dbReference type="ARBA" id="ARBA00001771"/>
    </source>
</evidence>
<dbReference type="GO" id="GO:0000287">
    <property type="term" value="F:magnesium ion binding"/>
    <property type="evidence" value="ECO:0007669"/>
    <property type="project" value="UniProtKB-UniRule"/>
</dbReference>
<comment type="cofactor">
    <cofactor evidence="2 11">
        <name>Mg(2+)</name>
        <dbReference type="ChEBI" id="CHEBI:18420"/>
    </cofactor>
</comment>
<feature type="binding site" evidence="11">
    <location>
        <position position="44"/>
    </location>
    <ligand>
        <name>substrate</name>
    </ligand>
</feature>
<gene>
    <name evidence="11" type="primary">thiM</name>
    <name evidence="12" type="ORF">Q763_14345</name>
</gene>
<evidence type="ECO:0000256" key="9">
    <source>
        <dbReference type="ARBA" id="ARBA00022842"/>
    </source>
</evidence>
<dbReference type="HAMAP" id="MF_00228">
    <property type="entry name" value="Thz_kinase"/>
    <property type="match status" value="1"/>
</dbReference>
<dbReference type="EMBL" id="JRLV01000019">
    <property type="protein sequence ID" value="KGO79221.1"/>
    <property type="molecule type" value="Genomic_DNA"/>
</dbReference>
<dbReference type="GO" id="GO:0009228">
    <property type="term" value="P:thiamine biosynthetic process"/>
    <property type="evidence" value="ECO:0007669"/>
    <property type="project" value="UniProtKB-KW"/>
</dbReference>
<comment type="similarity">
    <text evidence="11">Belongs to the Thz kinase family.</text>
</comment>
<evidence type="ECO:0000256" key="10">
    <source>
        <dbReference type="ARBA" id="ARBA00022977"/>
    </source>
</evidence>
<evidence type="ECO:0000256" key="4">
    <source>
        <dbReference type="ARBA" id="ARBA00022679"/>
    </source>
</evidence>
<keyword evidence="10 11" id="KW-0784">Thiamine biosynthesis</keyword>